<evidence type="ECO:0000313" key="2">
    <source>
        <dbReference type="EMBL" id="ATV18955.1"/>
    </source>
</evidence>
<dbReference type="AlphaFoldDB" id="A0A0K8M0H7"/>
<dbReference type="PROSITE" id="PS51257">
    <property type="entry name" value="PROKAR_LIPOPROTEIN"/>
    <property type="match status" value="1"/>
</dbReference>
<evidence type="ECO:0000313" key="5">
    <source>
        <dbReference type="Proteomes" id="UP000248291"/>
    </source>
</evidence>
<evidence type="ECO:0000313" key="4">
    <source>
        <dbReference type="Proteomes" id="UP000230024"/>
    </source>
</evidence>
<accession>A0A0K8M0H7</accession>
<proteinExistence type="predicted"/>
<dbReference type="Proteomes" id="UP000230024">
    <property type="component" value="Chromosome"/>
</dbReference>
<dbReference type="EMBL" id="BGKA01000183">
    <property type="protein sequence ID" value="GBH18967.1"/>
    <property type="molecule type" value="Genomic_DNA"/>
</dbReference>
<organism evidence="3 5">
    <name type="scientific">Pseudomonas syringae pv. actinidiae</name>
    <dbReference type="NCBI Taxonomy" id="103796"/>
    <lineage>
        <taxon>Bacteria</taxon>
        <taxon>Pseudomonadati</taxon>
        <taxon>Pseudomonadota</taxon>
        <taxon>Gammaproteobacteria</taxon>
        <taxon>Pseudomonadales</taxon>
        <taxon>Pseudomonadaceae</taxon>
        <taxon>Pseudomonas</taxon>
        <taxon>Pseudomonas syringae</taxon>
    </lineage>
</organism>
<reference evidence="3 5" key="2">
    <citation type="submission" date="2018-04" db="EMBL/GenBank/DDBJ databases">
        <title>Draft genome sequence of Pseudomonas syringae pv. actinidiae biovar 3 strains isolated from kiwifruit in Kagawa prefecture.</title>
        <authorList>
            <person name="Tabuchi M."/>
            <person name="Saito M."/>
            <person name="Fujiwara S."/>
            <person name="Sasa N."/>
            <person name="Akimitsu K."/>
            <person name="Gomi K."/>
            <person name="Konishi-Sugita S."/>
            <person name="Hamano K."/>
            <person name="Kataoka I."/>
        </authorList>
    </citation>
    <scope>NUCLEOTIDE SEQUENCE [LARGE SCALE GENOMIC DNA]</scope>
    <source>
        <strain evidence="3 5">MAFF212211</strain>
    </source>
</reference>
<evidence type="ECO:0000313" key="3">
    <source>
        <dbReference type="EMBL" id="GBH18967.1"/>
    </source>
</evidence>
<protein>
    <recommendedName>
        <fullName evidence="6">Lipoprotein</fullName>
    </recommendedName>
</protein>
<name>A0A0K8M0H7_PSESF</name>
<dbReference type="EMBL" id="CP024712">
    <property type="protein sequence ID" value="ATV18955.1"/>
    <property type="molecule type" value="Genomic_DNA"/>
</dbReference>
<dbReference type="RefSeq" id="WP_017683553.1">
    <property type="nucleotide sequence ID" value="NZ_BGKA01000183.1"/>
</dbReference>
<evidence type="ECO:0008006" key="6">
    <source>
        <dbReference type="Google" id="ProtNLM"/>
    </source>
</evidence>
<evidence type="ECO:0000256" key="1">
    <source>
        <dbReference type="SAM" id="SignalP"/>
    </source>
</evidence>
<sequence>MYKMIAALTFLAITSATLTGCSDKEGSTGNAAATKTTYYSSDKCNIDSIAGKISPGTGASIYVPRGVAVFNGWVIDTANQDAPKEIRLRLTGYKGKPTTFKDPAIVDRIDLVKTYNNEKLLKSGFSFTADLSSMESGGYNVVLEIPGANSSLLCQAKVLLVIE</sequence>
<dbReference type="Proteomes" id="UP000248291">
    <property type="component" value="Unassembled WGS sequence"/>
</dbReference>
<reference evidence="2 4" key="1">
    <citation type="submission" date="2017-11" db="EMBL/GenBank/DDBJ databases">
        <title>Complete DNA Sequence of Pseudomonas syringae pv. actinidiae, biovar 5 (Psa5).</title>
        <authorList>
            <person name="Butler M."/>
            <person name="Taiaroa G."/>
            <person name="Sumpter N."/>
            <person name="Poulter R."/>
        </authorList>
    </citation>
    <scope>NUCLEOTIDE SEQUENCE [LARGE SCALE GENOMIC DNA]</scope>
    <source>
        <strain evidence="2 4">MAFF212063</strain>
    </source>
</reference>
<feature type="signal peptide" evidence="1">
    <location>
        <begin position="1"/>
        <end position="19"/>
    </location>
</feature>
<feature type="chain" id="PRO_5042679339" description="Lipoprotein" evidence="1">
    <location>
        <begin position="20"/>
        <end position="163"/>
    </location>
</feature>
<keyword evidence="1" id="KW-0732">Signal</keyword>
<gene>
    <name evidence="2" type="ORF">CT122_20655</name>
    <name evidence="3" type="ORF">KPSA3_04962</name>
</gene>